<evidence type="ECO:0000313" key="4">
    <source>
        <dbReference type="Proteomes" id="UP000814243"/>
    </source>
</evidence>
<organism evidence="3 4">
    <name type="scientific">Spodoptera exigua</name>
    <name type="common">Beet armyworm</name>
    <name type="synonym">Noctua fulgens</name>
    <dbReference type="NCBI Taxonomy" id="7107"/>
    <lineage>
        <taxon>Eukaryota</taxon>
        <taxon>Metazoa</taxon>
        <taxon>Ecdysozoa</taxon>
        <taxon>Arthropoda</taxon>
        <taxon>Hexapoda</taxon>
        <taxon>Insecta</taxon>
        <taxon>Pterygota</taxon>
        <taxon>Neoptera</taxon>
        <taxon>Endopterygota</taxon>
        <taxon>Lepidoptera</taxon>
        <taxon>Glossata</taxon>
        <taxon>Ditrysia</taxon>
        <taxon>Noctuoidea</taxon>
        <taxon>Noctuidae</taxon>
        <taxon>Amphipyrinae</taxon>
        <taxon>Spodoptera</taxon>
    </lineage>
</organism>
<dbReference type="CDD" id="cd14826">
    <property type="entry name" value="SR_alpha_SRX"/>
    <property type="match status" value="1"/>
</dbReference>
<sequence>MLDLFSIFSKGGIVLWCFQSTSEIFSPSVNALIRSVILQERSGNNTFSHNALSLQYKLDNEFELVFVVAYQRILQLSYVDKFLNDVHLEFRDKYKNELQGGHHIMDFDFKSSFEKVLRDCEKWVKIVETKNLTNGKVEESPEQEDDVIAMNRAKLAQKLASKGKKELPKKSPKSPKVERVKQPRVWELGGGTRDLPSLDFSTDKPEDADNQITPDTQLVGQMTGAIRDLEVESDESSSEEEEERPAQSTQKKSGGMFSIFKEGLITN</sequence>
<accession>A0A922MXI2</accession>
<feature type="region of interest" description="Disordered" evidence="1">
    <location>
        <begin position="159"/>
        <end position="267"/>
    </location>
</feature>
<evidence type="ECO:0000256" key="1">
    <source>
        <dbReference type="SAM" id="MobiDB-lite"/>
    </source>
</evidence>
<comment type="caution">
    <text evidence="3">The sequence shown here is derived from an EMBL/GenBank/DDBJ whole genome shotgun (WGS) entry which is preliminary data.</text>
</comment>
<dbReference type="GO" id="GO:0003924">
    <property type="term" value="F:GTPase activity"/>
    <property type="evidence" value="ECO:0007669"/>
    <property type="project" value="InterPro"/>
</dbReference>
<name>A0A922MXI2_SPOEX</name>
<feature type="compositionally biased region" description="Polar residues" evidence="1">
    <location>
        <begin position="210"/>
        <end position="220"/>
    </location>
</feature>
<feature type="domain" description="Signal recognition particle receptor alpha subunit N-terminal" evidence="2">
    <location>
        <begin position="28"/>
        <end position="139"/>
    </location>
</feature>
<dbReference type="Pfam" id="PF04086">
    <property type="entry name" value="SRP-alpha_N"/>
    <property type="match status" value="1"/>
</dbReference>
<gene>
    <name evidence="3" type="ORF">HF086_005630</name>
</gene>
<dbReference type="FunFam" id="3.30.450.60:FF:000015">
    <property type="entry name" value="Signal recognition particle receptor subunit alpha"/>
    <property type="match status" value="1"/>
</dbReference>
<evidence type="ECO:0000259" key="2">
    <source>
        <dbReference type="Pfam" id="PF04086"/>
    </source>
</evidence>
<feature type="compositionally biased region" description="Acidic residues" evidence="1">
    <location>
        <begin position="231"/>
        <end position="243"/>
    </location>
</feature>
<dbReference type="AlphaFoldDB" id="A0A922MXI2"/>
<proteinExistence type="predicted"/>
<dbReference type="Gene3D" id="3.30.450.60">
    <property type="match status" value="1"/>
</dbReference>
<dbReference type="EMBL" id="JACEFF010000057">
    <property type="protein sequence ID" value="KAH9645085.1"/>
    <property type="molecule type" value="Genomic_DNA"/>
</dbReference>
<dbReference type="SUPFAM" id="SSF64356">
    <property type="entry name" value="SNARE-like"/>
    <property type="match status" value="1"/>
</dbReference>
<dbReference type="GO" id="GO:0006886">
    <property type="term" value="P:intracellular protein transport"/>
    <property type="evidence" value="ECO:0007669"/>
    <property type="project" value="InterPro"/>
</dbReference>
<dbReference type="Proteomes" id="UP000814243">
    <property type="component" value="Unassembled WGS sequence"/>
</dbReference>
<evidence type="ECO:0000313" key="3">
    <source>
        <dbReference type="EMBL" id="KAH9645085.1"/>
    </source>
</evidence>
<dbReference type="InterPro" id="IPR007222">
    <property type="entry name" value="Sig_recog_particle_rcpt_asu_N"/>
</dbReference>
<dbReference type="InterPro" id="IPR011012">
    <property type="entry name" value="Longin-like_dom_sf"/>
</dbReference>
<protein>
    <recommendedName>
        <fullName evidence="2">Signal recognition particle receptor alpha subunit N-terminal domain-containing protein</fullName>
    </recommendedName>
</protein>
<dbReference type="GO" id="GO:0005785">
    <property type="term" value="C:signal recognition particle receptor complex"/>
    <property type="evidence" value="ECO:0007669"/>
    <property type="project" value="InterPro"/>
</dbReference>
<reference evidence="3" key="1">
    <citation type="journal article" date="2021" name="G3 (Bethesda)">
        <title>Genome and transcriptome analysis of the beet armyworm Spodoptera exigua reveals targets for pest control. .</title>
        <authorList>
            <person name="Simon S."/>
            <person name="Breeschoten T."/>
            <person name="Jansen H.J."/>
            <person name="Dirks R.P."/>
            <person name="Schranz M.E."/>
            <person name="Ros V.I.D."/>
        </authorList>
    </citation>
    <scope>NUCLEOTIDE SEQUENCE</scope>
    <source>
        <strain evidence="3">TB_SE_WUR_2020</strain>
    </source>
</reference>
<feature type="compositionally biased region" description="Basic and acidic residues" evidence="1">
    <location>
        <begin position="163"/>
        <end position="181"/>
    </location>
</feature>
<dbReference type="GO" id="GO:0005047">
    <property type="term" value="F:signal recognition particle binding"/>
    <property type="evidence" value="ECO:0007669"/>
    <property type="project" value="InterPro"/>
</dbReference>
<dbReference type="GO" id="GO:0005525">
    <property type="term" value="F:GTP binding"/>
    <property type="evidence" value="ECO:0007669"/>
    <property type="project" value="InterPro"/>
</dbReference>